<dbReference type="RefSeq" id="WP_036444374.1">
    <property type="nucleotide sequence ID" value="NZ_JACKVC010000017.1"/>
</dbReference>
<keyword evidence="1" id="KW-0472">Membrane</keyword>
<organism evidence="2 3">
    <name type="scientific">Mycolicibacterium porcinum</name>
    <dbReference type="NCBI Taxonomy" id="39693"/>
    <lineage>
        <taxon>Bacteria</taxon>
        <taxon>Bacillati</taxon>
        <taxon>Actinomycetota</taxon>
        <taxon>Actinomycetes</taxon>
        <taxon>Mycobacteriales</taxon>
        <taxon>Mycobacteriaceae</taxon>
        <taxon>Mycolicibacterium</taxon>
    </lineage>
</organism>
<evidence type="ECO:0000256" key="1">
    <source>
        <dbReference type="SAM" id="Phobius"/>
    </source>
</evidence>
<evidence type="ECO:0000313" key="3">
    <source>
        <dbReference type="Proteomes" id="UP001141659"/>
    </source>
</evidence>
<accession>A0AAW5T667</accession>
<evidence type="ECO:0000313" key="2">
    <source>
        <dbReference type="EMBL" id="MCV7390222.1"/>
    </source>
</evidence>
<gene>
    <name evidence="2" type="ORF">H5P34_19355</name>
</gene>
<name>A0AAW5T667_9MYCO</name>
<reference evidence="2" key="1">
    <citation type="submission" date="2020-07" db="EMBL/GenBank/DDBJ databases">
        <authorList>
            <person name="Pettersson B.M.F."/>
            <person name="Behra P.R.K."/>
            <person name="Ramesh M."/>
            <person name="Das S."/>
            <person name="Dasgupta S."/>
            <person name="Kirsebom L.A."/>
        </authorList>
    </citation>
    <scope>NUCLEOTIDE SEQUENCE</scope>
    <source>
        <strain evidence="2">DSM 44242</strain>
    </source>
</reference>
<proteinExistence type="predicted"/>
<feature type="transmembrane region" description="Helical" evidence="1">
    <location>
        <begin position="12"/>
        <end position="32"/>
    </location>
</feature>
<dbReference type="EMBL" id="JACKVC010000017">
    <property type="protein sequence ID" value="MCV7390222.1"/>
    <property type="molecule type" value="Genomic_DNA"/>
</dbReference>
<feature type="transmembrane region" description="Helical" evidence="1">
    <location>
        <begin position="38"/>
        <end position="56"/>
    </location>
</feature>
<sequence>MLTVPAFVWRSGFVGRALVIGATVGAVVGVLAWLDSGFWISGVIVLVVVGTFYGIWMARRMSRYWPAAQRLSGAERVAVVRAARAGERIDDPRLVEAARDYRRGVRDSAESARPFRWVLPLVLVVAAGSALWDAVFGSVGNAVVSVVYLAALAVEVFWWPTRQAQLLARVDRADP</sequence>
<dbReference type="AlphaFoldDB" id="A0AAW5T667"/>
<comment type="caution">
    <text evidence="2">The sequence shown here is derived from an EMBL/GenBank/DDBJ whole genome shotgun (WGS) entry which is preliminary data.</text>
</comment>
<protein>
    <submittedName>
        <fullName evidence="2">Uncharacterized protein</fullName>
    </submittedName>
</protein>
<keyword evidence="1" id="KW-1133">Transmembrane helix</keyword>
<dbReference type="Proteomes" id="UP001141659">
    <property type="component" value="Unassembled WGS sequence"/>
</dbReference>
<feature type="transmembrane region" description="Helical" evidence="1">
    <location>
        <begin position="138"/>
        <end position="159"/>
    </location>
</feature>
<feature type="transmembrane region" description="Helical" evidence="1">
    <location>
        <begin position="115"/>
        <end position="132"/>
    </location>
</feature>
<reference evidence="2" key="2">
    <citation type="journal article" date="2022" name="BMC Genomics">
        <title>Comparative genome analysis of mycobacteria focusing on tRNA and non-coding RNA.</title>
        <authorList>
            <person name="Behra P.R.K."/>
            <person name="Pettersson B.M.F."/>
            <person name="Ramesh M."/>
            <person name="Das S."/>
            <person name="Dasgupta S."/>
            <person name="Kirsebom L.A."/>
        </authorList>
    </citation>
    <scope>NUCLEOTIDE SEQUENCE</scope>
    <source>
        <strain evidence="2">DSM 44242</strain>
    </source>
</reference>
<keyword evidence="1" id="KW-0812">Transmembrane</keyword>